<feature type="transmembrane region" description="Helical" evidence="6">
    <location>
        <begin position="226"/>
        <end position="247"/>
    </location>
</feature>
<dbReference type="Pfam" id="PF00375">
    <property type="entry name" value="SDF"/>
    <property type="match status" value="1"/>
</dbReference>
<evidence type="ECO:0000256" key="3">
    <source>
        <dbReference type="ARBA" id="ARBA00022692"/>
    </source>
</evidence>
<feature type="transmembrane region" description="Helical" evidence="6">
    <location>
        <begin position="304"/>
        <end position="325"/>
    </location>
</feature>
<evidence type="ECO:0000313" key="7">
    <source>
        <dbReference type="EMBL" id="MDQ0464937.1"/>
    </source>
</evidence>
<evidence type="ECO:0000256" key="1">
    <source>
        <dbReference type="ARBA" id="ARBA00004141"/>
    </source>
</evidence>
<dbReference type="PANTHER" id="PTHR42865">
    <property type="entry name" value="PROTON/GLUTAMATE-ASPARTATE SYMPORTER"/>
    <property type="match status" value="1"/>
</dbReference>
<gene>
    <name evidence="7" type="ORF">QO010_002721</name>
</gene>
<comment type="subcellular location">
    <subcellularLocation>
        <location evidence="1">Membrane</location>
        <topology evidence="1">Multi-pass membrane protein</topology>
    </subcellularLocation>
</comment>
<feature type="transmembrane region" description="Helical" evidence="6">
    <location>
        <begin position="44"/>
        <end position="65"/>
    </location>
</feature>
<feature type="transmembrane region" description="Helical" evidence="6">
    <location>
        <begin position="155"/>
        <end position="173"/>
    </location>
</feature>
<dbReference type="InterPro" id="IPR036458">
    <property type="entry name" value="Na:dicarbo_symporter_sf"/>
</dbReference>
<protein>
    <submittedName>
        <fullName evidence="7">Na+/H+-dicarboxylate symporter</fullName>
    </submittedName>
</protein>
<dbReference type="RefSeq" id="WP_307349956.1">
    <property type="nucleotide sequence ID" value="NZ_JAUSVS010000005.1"/>
</dbReference>
<evidence type="ECO:0000256" key="5">
    <source>
        <dbReference type="ARBA" id="ARBA00023136"/>
    </source>
</evidence>
<sequence length="424" mass="43413">MFRSPTSRVLAALALGLALGAWVKYLGNPALTEAALVGKAIGGLWLNALKMTIVPLVFSLLVTGVAGMSDAAATGRLAFRAVVLFTVLILAGAVYSMAATSGIMALWPVNPDSFAALKASLPTAAPVGQVAGADITQFLASISPGNPIKAAAEDAILPLVIFAGFLGFAITRLKPDSRGPLFNLFQAMGEAMVVIVHWVLLAAPIGVFGLSLGVGLEAGVAAATTIFHYVAVVILVQLGITLVPYVLIAVFKPYMLGRFIAAVAPVQALAVSTQSSLACLPAMLDQARGPLGVSKRVADLILPLAVAIFRLTSPVANLAVVFFLINLYGVHPSLGQMAAAALVALAVAVGSVGLPGQVSFMASVGPICLALGVPVELLGIFLAVEVLPDIFRTVGNVTGDLGVTVLLADREDIDASPHEEAALD</sequence>
<comment type="caution">
    <text evidence="7">The sequence shown here is derived from an EMBL/GenBank/DDBJ whole genome shotgun (WGS) entry which is preliminary data.</text>
</comment>
<feature type="transmembrane region" description="Helical" evidence="6">
    <location>
        <begin position="77"/>
        <end position="98"/>
    </location>
</feature>
<evidence type="ECO:0000256" key="2">
    <source>
        <dbReference type="ARBA" id="ARBA00022448"/>
    </source>
</evidence>
<keyword evidence="4 6" id="KW-1133">Transmembrane helix</keyword>
<name>A0ABU0ISF3_9CAUL</name>
<reference evidence="7 8" key="1">
    <citation type="submission" date="2023-07" db="EMBL/GenBank/DDBJ databases">
        <title>Genomic Encyclopedia of Type Strains, Phase IV (KMG-IV): sequencing the most valuable type-strain genomes for metagenomic binning, comparative biology and taxonomic classification.</title>
        <authorList>
            <person name="Goeker M."/>
        </authorList>
    </citation>
    <scope>NUCLEOTIDE SEQUENCE [LARGE SCALE GENOMIC DNA]</scope>
    <source>
        <strain evidence="7 8">DSM 18695</strain>
    </source>
</reference>
<keyword evidence="2" id="KW-0813">Transport</keyword>
<proteinExistence type="predicted"/>
<dbReference type="Gene3D" id="1.10.3860.10">
    <property type="entry name" value="Sodium:dicarboxylate symporter"/>
    <property type="match status" value="1"/>
</dbReference>
<dbReference type="Proteomes" id="UP001228905">
    <property type="component" value="Unassembled WGS sequence"/>
</dbReference>
<evidence type="ECO:0000313" key="8">
    <source>
        <dbReference type="Proteomes" id="UP001228905"/>
    </source>
</evidence>
<keyword evidence="3 6" id="KW-0812">Transmembrane</keyword>
<dbReference type="EMBL" id="JAUSVS010000005">
    <property type="protein sequence ID" value="MDQ0464937.1"/>
    <property type="molecule type" value="Genomic_DNA"/>
</dbReference>
<dbReference type="SUPFAM" id="SSF118215">
    <property type="entry name" value="Proton glutamate symport protein"/>
    <property type="match status" value="1"/>
</dbReference>
<organism evidence="7 8">
    <name type="scientific">Caulobacter ginsengisoli</name>
    <dbReference type="NCBI Taxonomy" id="400775"/>
    <lineage>
        <taxon>Bacteria</taxon>
        <taxon>Pseudomonadati</taxon>
        <taxon>Pseudomonadota</taxon>
        <taxon>Alphaproteobacteria</taxon>
        <taxon>Caulobacterales</taxon>
        <taxon>Caulobacteraceae</taxon>
        <taxon>Caulobacter</taxon>
    </lineage>
</organism>
<keyword evidence="8" id="KW-1185">Reference proteome</keyword>
<evidence type="ECO:0000256" key="4">
    <source>
        <dbReference type="ARBA" id="ARBA00022989"/>
    </source>
</evidence>
<feature type="transmembrane region" description="Helical" evidence="6">
    <location>
        <begin position="194"/>
        <end position="214"/>
    </location>
</feature>
<dbReference type="PRINTS" id="PR00173">
    <property type="entry name" value="EDTRNSPORT"/>
</dbReference>
<feature type="transmembrane region" description="Helical" evidence="6">
    <location>
        <begin position="337"/>
        <end position="354"/>
    </location>
</feature>
<feature type="transmembrane region" description="Helical" evidence="6">
    <location>
        <begin position="360"/>
        <end position="384"/>
    </location>
</feature>
<accession>A0ABU0ISF3</accession>
<evidence type="ECO:0000256" key="6">
    <source>
        <dbReference type="SAM" id="Phobius"/>
    </source>
</evidence>
<dbReference type="InterPro" id="IPR001991">
    <property type="entry name" value="Na-dicarboxylate_symporter"/>
</dbReference>
<dbReference type="PANTHER" id="PTHR42865:SF10">
    <property type="entry name" value="SODIUM:DICARBOXYLATE SYMPORTER FAMILY PROTEIN"/>
    <property type="match status" value="1"/>
</dbReference>
<keyword evidence="5 6" id="KW-0472">Membrane</keyword>